<dbReference type="EMBL" id="JBEFKJ010000030">
    <property type="protein sequence ID" value="KAL2038824.1"/>
    <property type="molecule type" value="Genomic_DNA"/>
</dbReference>
<comment type="caution">
    <text evidence="2">The sequence shown here is derived from an EMBL/GenBank/DDBJ whole genome shotgun (WGS) entry which is preliminary data.</text>
</comment>
<proteinExistence type="predicted"/>
<dbReference type="Proteomes" id="UP001590950">
    <property type="component" value="Unassembled WGS sequence"/>
</dbReference>
<feature type="region of interest" description="Disordered" evidence="1">
    <location>
        <begin position="1"/>
        <end position="62"/>
    </location>
</feature>
<protein>
    <submittedName>
        <fullName evidence="2">Uncharacterized protein</fullName>
    </submittedName>
</protein>
<evidence type="ECO:0000313" key="2">
    <source>
        <dbReference type="EMBL" id="KAL2038824.1"/>
    </source>
</evidence>
<keyword evidence="3" id="KW-1185">Reference proteome</keyword>
<accession>A0ABR4A239</accession>
<reference evidence="2 3" key="1">
    <citation type="submission" date="2024-09" db="EMBL/GenBank/DDBJ databases">
        <title>Rethinking Asexuality: The Enigmatic Case of Functional Sexual Genes in Lepraria (Stereocaulaceae).</title>
        <authorList>
            <person name="Doellman M."/>
            <person name="Sun Y."/>
            <person name="Barcenas-Pena A."/>
            <person name="Lumbsch H.T."/>
            <person name="Grewe F."/>
        </authorList>
    </citation>
    <scope>NUCLEOTIDE SEQUENCE [LARGE SCALE GENOMIC DNA]</scope>
    <source>
        <strain evidence="2 3">Mercado 3170</strain>
    </source>
</reference>
<gene>
    <name evidence="2" type="ORF">N7G274_008582</name>
</gene>
<sequence>MSYEDLEQARAKRAAKEKATVDKGKGKRGRKRKSPTPEKGSSVSMDNVVLEPMKAPAPWRPQ</sequence>
<evidence type="ECO:0000256" key="1">
    <source>
        <dbReference type="SAM" id="MobiDB-lite"/>
    </source>
</evidence>
<organism evidence="2 3">
    <name type="scientific">Stereocaulon virgatum</name>
    <dbReference type="NCBI Taxonomy" id="373712"/>
    <lineage>
        <taxon>Eukaryota</taxon>
        <taxon>Fungi</taxon>
        <taxon>Dikarya</taxon>
        <taxon>Ascomycota</taxon>
        <taxon>Pezizomycotina</taxon>
        <taxon>Lecanoromycetes</taxon>
        <taxon>OSLEUM clade</taxon>
        <taxon>Lecanoromycetidae</taxon>
        <taxon>Lecanorales</taxon>
        <taxon>Lecanorineae</taxon>
        <taxon>Stereocaulaceae</taxon>
        <taxon>Stereocaulon</taxon>
    </lineage>
</organism>
<evidence type="ECO:0000313" key="3">
    <source>
        <dbReference type="Proteomes" id="UP001590950"/>
    </source>
</evidence>
<feature type="compositionally biased region" description="Basic and acidic residues" evidence="1">
    <location>
        <begin position="7"/>
        <end position="24"/>
    </location>
</feature>
<name>A0ABR4A239_9LECA</name>
<feature type="compositionally biased region" description="Basic residues" evidence="1">
    <location>
        <begin position="25"/>
        <end position="34"/>
    </location>
</feature>